<evidence type="ECO:0000256" key="4">
    <source>
        <dbReference type="ARBA" id="ARBA00022771"/>
    </source>
</evidence>
<dbReference type="EMBL" id="JAHUTJ010001251">
    <property type="protein sequence ID" value="MED6264527.1"/>
    <property type="molecule type" value="Genomic_DNA"/>
</dbReference>
<comment type="caution">
    <text evidence="9">The sequence shown here is derived from an EMBL/GenBank/DDBJ whole genome shotgun (WGS) entry which is preliminary data.</text>
</comment>
<organism evidence="9 10">
    <name type="scientific">Characodon lateralis</name>
    <dbReference type="NCBI Taxonomy" id="208331"/>
    <lineage>
        <taxon>Eukaryota</taxon>
        <taxon>Metazoa</taxon>
        <taxon>Chordata</taxon>
        <taxon>Craniata</taxon>
        <taxon>Vertebrata</taxon>
        <taxon>Euteleostomi</taxon>
        <taxon>Actinopterygii</taxon>
        <taxon>Neopterygii</taxon>
        <taxon>Teleostei</taxon>
        <taxon>Neoteleostei</taxon>
        <taxon>Acanthomorphata</taxon>
        <taxon>Ovalentaria</taxon>
        <taxon>Atherinomorphae</taxon>
        <taxon>Cyprinodontiformes</taxon>
        <taxon>Goodeidae</taxon>
        <taxon>Characodon</taxon>
    </lineage>
</organism>
<dbReference type="Proteomes" id="UP001352852">
    <property type="component" value="Unassembled WGS sequence"/>
</dbReference>
<dbReference type="Pfam" id="PF02902">
    <property type="entry name" value="Peptidase_C48"/>
    <property type="match status" value="1"/>
</dbReference>
<gene>
    <name evidence="9" type="ORF">CHARACLAT_015880</name>
</gene>
<protein>
    <recommendedName>
        <fullName evidence="8">PHD-type domain-containing protein</fullName>
    </recommendedName>
</protein>
<evidence type="ECO:0000256" key="5">
    <source>
        <dbReference type="ARBA" id="ARBA00022801"/>
    </source>
</evidence>
<evidence type="ECO:0000256" key="3">
    <source>
        <dbReference type="ARBA" id="ARBA00022723"/>
    </source>
</evidence>
<keyword evidence="4 7" id="KW-0863">Zinc-finger</keyword>
<evidence type="ECO:0000259" key="8">
    <source>
        <dbReference type="PROSITE" id="PS50016"/>
    </source>
</evidence>
<evidence type="ECO:0000256" key="7">
    <source>
        <dbReference type="PROSITE-ProRule" id="PRU00146"/>
    </source>
</evidence>
<keyword evidence="10" id="KW-1185">Reference proteome</keyword>
<dbReference type="InterPro" id="IPR003653">
    <property type="entry name" value="Peptidase_C48_C"/>
</dbReference>
<evidence type="ECO:0000256" key="2">
    <source>
        <dbReference type="ARBA" id="ARBA00022670"/>
    </source>
</evidence>
<dbReference type="InterPro" id="IPR011011">
    <property type="entry name" value="Znf_FYVE_PHD"/>
</dbReference>
<dbReference type="SMART" id="SM00249">
    <property type="entry name" value="PHD"/>
    <property type="match status" value="1"/>
</dbReference>
<proteinExistence type="inferred from homology"/>
<sequence>MYLDGHVTLVSHPIQQDATSCGIYALKFAESILDGSPVAFHNSAESVNSIRMQIAVCLLENTEDLTNLCYFCGLMDGDTNWIGCDVCPRWFHQNCVKMQVKANTGKFVCES</sequence>
<evidence type="ECO:0000256" key="1">
    <source>
        <dbReference type="ARBA" id="ARBA00005234"/>
    </source>
</evidence>
<dbReference type="SUPFAM" id="SSF57903">
    <property type="entry name" value="FYVE/PHD zinc finger"/>
    <property type="match status" value="1"/>
</dbReference>
<name>A0ABU7CNI0_9TELE</name>
<keyword evidence="3" id="KW-0479">Metal-binding</keyword>
<dbReference type="Pfam" id="PF00628">
    <property type="entry name" value="PHD"/>
    <property type="match status" value="1"/>
</dbReference>
<feature type="domain" description="PHD-type" evidence="8">
    <location>
        <begin position="66"/>
        <end position="111"/>
    </location>
</feature>
<dbReference type="InterPro" id="IPR038765">
    <property type="entry name" value="Papain-like_cys_pep_sf"/>
</dbReference>
<dbReference type="PROSITE" id="PS50016">
    <property type="entry name" value="ZF_PHD_2"/>
    <property type="match status" value="1"/>
</dbReference>
<dbReference type="SUPFAM" id="SSF54001">
    <property type="entry name" value="Cysteine proteinases"/>
    <property type="match status" value="1"/>
</dbReference>
<dbReference type="Gene3D" id="3.40.395.10">
    <property type="entry name" value="Adenoviral Proteinase, Chain A"/>
    <property type="match status" value="1"/>
</dbReference>
<keyword evidence="6" id="KW-0862">Zinc</keyword>
<dbReference type="Gene3D" id="3.30.40.10">
    <property type="entry name" value="Zinc/RING finger domain, C3HC4 (zinc finger)"/>
    <property type="match status" value="1"/>
</dbReference>
<accession>A0ABU7CNI0</accession>
<reference evidence="9 10" key="1">
    <citation type="submission" date="2021-06" db="EMBL/GenBank/DDBJ databases">
        <authorList>
            <person name="Palmer J.M."/>
        </authorList>
    </citation>
    <scope>NUCLEOTIDE SEQUENCE [LARGE SCALE GENOMIC DNA]</scope>
    <source>
        <strain evidence="9 10">CL_MEX2019</strain>
        <tissue evidence="9">Muscle</tissue>
    </source>
</reference>
<evidence type="ECO:0000313" key="10">
    <source>
        <dbReference type="Proteomes" id="UP001352852"/>
    </source>
</evidence>
<keyword evidence="5" id="KW-0378">Hydrolase</keyword>
<dbReference type="InterPro" id="IPR019787">
    <property type="entry name" value="Znf_PHD-finger"/>
</dbReference>
<evidence type="ECO:0000313" key="9">
    <source>
        <dbReference type="EMBL" id="MED6264527.1"/>
    </source>
</evidence>
<comment type="similarity">
    <text evidence="1">Belongs to the peptidase C48 family.</text>
</comment>
<dbReference type="InterPro" id="IPR001965">
    <property type="entry name" value="Znf_PHD"/>
</dbReference>
<keyword evidence="2" id="KW-0645">Protease</keyword>
<dbReference type="InterPro" id="IPR013083">
    <property type="entry name" value="Znf_RING/FYVE/PHD"/>
</dbReference>
<evidence type="ECO:0000256" key="6">
    <source>
        <dbReference type="ARBA" id="ARBA00022833"/>
    </source>
</evidence>